<accession>A0A855X802</accession>
<keyword evidence="1" id="KW-0694">RNA-binding</keyword>
<dbReference type="GO" id="GO:0003723">
    <property type="term" value="F:RNA binding"/>
    <property type="evidence" value="ECO:0007669"/>
    <property type="project" value="UniProtKB-KW"/>
</dbReference>
<dbReference type="Proteomes" id="UP000250918">
    <property type="component" value="Unassembled WGS sequence"/>
</dbReference>
<dbReference type="PANTHER" id="PTHR48027">
    <property type="entry name" value="HETEROGENEOUS NUCLEAR RIBONUCLEOPROTEIN 87F-RELATED"/>
    <property type="match status" value="1"/>
</dbReference>
<evidence type="ECO:0000256" key="1">
    <source>
        <dbReference type="ARBA" id="ARBA00022884"/>
    </source>
</evidence>
<evidence type="ECO:0000259" key="2">
    <source>
        <dbReference type="PROSITE" id="PS50102"/>
    </source>
</evidence>
<dbReference type="EMBL" id="PQAP01000065">
    <property type="protein sequence ID" value="PWB73099.1"/>
    <property type="molecule type" value="Genomic_DNA"/>
</dbReference>
<dbReference type="InterPro" id="IPR035979">
    <property type="entry name" value="RBD_domain_sf"/>
</dbReference>
<sequence length="84" mass="9121">MKIFVGNLAGKTGEQDLRTAFQVFGKVDHVNIAKTNLDGQSRGFGFVDVAVDSDARDAIARLNGSTMHGNILRVSEAHRKPHTD</sequence>
<dbReference type="InterPro" id="IPR000504">
    <property type="entry name" value="RRM_dom"/>
</dbReference>
<dbReference type="PROSITE" id="PS50102">
    <property type="entry name" value="RRM"/>
    <property type="match status" value="1"/>
</dbReference>
<dbReference type="AlphaFoldDB" id="A0A855X802"/>
<evidence type="ECO:0000313" key="3">
    <source>
        <dbReference type="EMBL" id="PWB73099.1"/>
    </source>
</evidence>
<name>A0A855X802_9BACT</name>
<gene>
    <name evidence="3" type="ORF">C3F09_05695</name>
</gene>
<comment type="caution">
    <text evidence="3">The sequence shown here is derived from an EMBL/GenBank/DDBJ whole genome shotgun (WGS) entry which is preliminary data.</text>
</comment>
<reference evidence="3 4" key="1">
    <citation type="journal article" date="2018" name="ISME J.">
        <title>A methanotrophic archaeon couples anaerobic oxidation of methane to Fe(III) reduction.</title>
        <authorList>
            <person name="Cai C."/>
            <person name="Leu A.O."/>
            <person name="Xie G.J."/>
            <person name="Guo J."/>
            <person name="Feng Y."/>
            <person name="Zhao J.X."/>
            <person name="Tyson G.W."/>
            <person name="Yuan Z."/>
            <person name="Hu S."/>
        </authorList>
    </citation>
    <scope>NUCLEOTIDE SEQUENCE [LARGE SCALE GENOMIC DNA]</scope>
    <source>
        <strain evidence="3">FeB_12</strain>
    </source>
</reference>
<protein>
    <submittedName>
        <fullName evidence="3">RNA-binding protein</fullName>
    </submittedName>
</protein>
<dbReference type="SMART" id="SM00360">
    <property type="entry name" value="RRM"/>
    <property type="match status" value="1"/>
</dbReference>
<feature type="domain" description="RRM" evidence="2">
    <location>
        <begin position="1"/>
        <end position="79"/>
    </location>
</feature>
<dbReference type="Gene3D" id="3.30.70.330">
    <property type="match status" value="1"/>
</dbReference>
<dbReference type="SUPFAM" id="SSF54928">
    <property type="entry name" value="RNA-binding domain, RBD"/>
    <property type="match status" value="1"/>
</dbReference>
<organism evidence="3 4">
    <name type="scientific">candidate division GN15 bacterium</name>
    <dbReference type="NCBI Taxonomy" id="2072418"/>
    <lineage>
        <taxon>Bacteria</taxon>
        <taxon>candidate division GN15</taxon>
    </lineage>
</organism>
<dbReference type="Pfam" id="PF00076">
    <property type="entry name" value="RRM_1"/>
    <property type="match status" value="1"/>
</dbReference>
<evidence type="ECO:0000313" key="4">
    <source>
        <dbReference type="Proteomes" id="UP000250918"/>
    </source>
</evidence>
<proteinExistence type="predicted"/>
<dbReference type="InterPro" id="IPR052462">
    <property type="entry name" value="SLIRP/GR-RBP-like"/>
</dbReference>
<dbReference type="InterPro" id="IPR012677">
    <property type="entry name" value="Nucleotide-bd_a/b_plait_sf"/>
</dbReference>